<dbReference type="GO" id="GO:0008541">
    <property type="term" value="C:proteasome regulatory particle, lid subcomplex"/>
    <property type="evidence" value="ECO:0007669"/>
    <property type="project" value="UniProtKB-ARBA"/>
</dbReference>
<dbReference type="Pfam" id="PF01398">
    <property type="entry name" value="JAB"/>
    <property type="match status" value="1"/>
</dbReference>
<dbReference type="EMBL" id="JAEUBG010004103">
    <property type="protein sequence ID" value="KAH3681996.1"/>
    <property type="molecule type" value="Genomic_DNA"/>
</dbReference>
<dbReference type="PANTHER" id="PTHR10540:SF7">
    <property type="entry name" value="26S PROTEASOME NON-ATPASE REGULATORY SUBUNIT 7"/>
    <property type="match status" value="1"/>
</dbReference>
<sequence>MTIVDESLVQKQVSVAPLVLLSVVDHYNRIAKDTKKRVVGVILGDNSSNEIRIANSFAIPFEEDEKNPDVWFLDHNYIESMNDMFKKINAKEKLIGWYHSGPKLRSSDLKINDLFKKYTPNPTLLVVDVNQQNNIGIPTDAYIAIEEVKEDGTSTEKTFNHIPSIIEAEEAEEIGVEHLLRDIRDQAAGTLSIKITNQLKSLQGLSSKLAEIIGYLTKVSSRELPINNIILGKLQDVFNLLPNLTPSEEEQLEDVNNIANSANPLSSAFTIKTNDELMITYISSLVRSIVAFHDLIENKIENKKLEQKEQQDAEAALQKKIEDEEKKSLDSEEKKDTKA</sequence>
<evidence type="ECO:0000256" key="5">
    <source>
        <dbReference type="SAM" id="MobiDB-lite"/>
    </source>
</evidence>
<dbReference type="PROSITE" id="PS50249">
    <property type="entry name" value="MPN"/>
    <property type="match status" value="1"/>
</dbReference>
<evidence type="ECO:0000256" key="4">
    <source>
        <dbReference type="ARBA" id="ARBA00072102"/>
    </source>
</evidence>
<dbReference type="PANTHER" id="PTHR10540">
    <property type="entry name" value="EUKARYOTIC TRANSLATION INITIATION FACTOR 3 SUBUNIT F-RELATED"/>
    <property type="match status" value="1"/>
</dbReference>
<evidence type="ECO:0000256" key="2">
    <source>
        <dbReference type="ARBA" id="ARBA00008568"/>
    </source>
</evidence>
<reference evidence="7" key="1">
    <citation type="journal article" date="2021" name="Open Biol.">
        <title>Shared evolutionary footprints suggest mitochondrial oxidative damage underlies multiple complex I losses in fungi.</title>
        <authorList>
            <person name="Schikora-Tamarit M.A."/>
            <person name="Marcet-Houben M."/>
            <person name="Nosek J."/>
            <person name="Gabaldon T."/>
        </authorList>
    </citation>
    <scope>NUCLEOTIDE SEQUENCE</scope>
    <source>
        <strain evidence="7">CBS2887</strain>
    </source>
</reference>
<dbReference type="InterPro" id="IPR033858">
    <property type="entry name" value="MPN_RPN7_8"/>
</dbReference>
<proteinExistence type="inferred from homology"/>
<reference evidence="7" key="2">
    <citation type="submission" date="2021-01" db="EMBL/GenBank/DDBJ databases">
        <authorList>
            <person name="Schikora-Tamarit M.A."/>
        </authorList>
    </citation>
    <scope>NUCLEOTIDE SEQUENCE</scope>
    <source>
        <strain evidence="7">CBS2887</strain>
    </source>
</reference>
<comment type="caution">
    <text evidence="7">The sequence shown here is derived from an EMBL/GenBank/DDBJ whole genome shotgun (WGS) entry which is preliminary data.</text>
</comment>
<dbReference type="Pfam" id="PF13012">
    <property type="entry name" value="MitMem_reg"/>
    <property type="match status" value="1"/>
</dbReference>
<accession>A0A9P8TKU3</accession>
<evidence type="ECO:0000313" key="7">
    <source>
        <dbReference type="EMBL" id="KAH3681996.1"/>
    </source>
</evidence>
<feature type="domain" description="MPN" evidence="6">
    <location>
        <begin position="13"/>
        <end position="151"/>
    </location>
</feature>
<comment type="similarity">
    <text evidence="2">Belongs to the peptidase M67A family.</text>
</comment>
<dbReference type="CDD" id="cd08062">
    <property type="entry name" value="MPN_RPN7_8"/>
    <property type="match status" value="1"/>
</dbReference>
<protein>
    <recommendedName>
        <fullName evidence="4">26S proteasome regulatory subunit RPN8</fullName>
    </recommendedName>
</protein>
<dbReference type="OrthoDB" id="10256771at2759"/>
<comment type="function">
    <text evidence="1">Acts as a regulatory subunit of the 26S proteasome which is involved in the ATP-dependent degradation of ubiquitinated proteins.</text>
</comment>
<feature type="region of interest" description="Disordered" evidence="5">
    <location>
        <begin position="304"/>
        <end position="339"/>
    </location>
</feature>
<keyword evidence="8" id="KW-1185">Reference proteome</keyword>
<dbReference type="GO" id="GO:0008237">
    <property type="term" value="F:metallopeptidase activity"/>
    <property type="evidence" value="ECO:0007669"/>
    <property type="project" value="InterPro"/>
</dbReference>
<evidence type="ECO:0000313" key="8">
    <source>
        <dbReference type="Proteomes" id="UP000774326"/>
    </source>
</evidence>
<dbReference type="FunFam" id="3.40.140.10:FF:000004">
    <property type="entry name" value="26S proteasome regulatory subunit rpn-8"/>
    <property type="match status" value="1"/>
</dbReference>
<gene>
    <name evidence="7" type="ORF">WICPIJ_007041</name>
</gene>
<dbReference type="SMART" id="SM00232">
    <property type="entry name" value="JAB_MPN"/>
    <property type="match status" value="1"/>
</dbReference>
<dbReference type="AlphaFoldDB" id="A0A9P8TKU3"/>
<evidence type="ECO:0000259" key="6">
    <source>
        <dbReference type="PROSITE" id="PS50249"/>
    </source>
</evidence>
<dbReference type="InterPro" id="IPR000555">
    <property type="entry name" value="JAMM/MPN+_dom"/>
</dbReference>
<dbReference type="Proteomes" id="UP000774326">
    <property type="component" value="Unassembled WGS sequence"/>
</dbReference>
<dbReference type="InterPro" id="IPR024969">
    <property type="entry name" value="EIF3F/CSN6-like_C"/>
</dbReference>
<dbReference type="Gene3D" id="3.40.140.10">
    <property type="entry name" value="Cytidine Deaminase, domain 2"/>
    <property type="match status" value="1"/>
</dbReference>
<keyword evidence="3" id="KW-0647">Proteasome</keyword>
<dbReference type="GO" id="GO:0043161">
    <property type="term" value="P:proteasome-mediated ubiquitin-dependent protein catabolic process"/>
    <property type="evidence" value="ECO:0007669"/>
    <property type="project" value="TreeGrafter"/>
</dbReference>
<name>A0A9P8TKU3_WICPI</name>
<evidence type="ECO:0000256" key="1">
    <source>
        <dbReference type="ARBA" id="ARBA00002187"/>
    </source>
</evidence>
<evidence type="ECO:0000256" key="3">
    <source>
        <dbReference type="ARBA" id="ARBA00022942"/>
    </source>
</evidence>
<dbReference type="InterPro" id="IPR037518">
    <property type="entry name" value="MPN"/>
</dbReference>
<organism evidence="7 8">
    <name type="scientific">Wickerhamomyces pijperi</name>
    <name type="common">Yeast</name>
    <name type="synonym">Pichia pijperi</name>
    <dbReference type="NCBI Taxonomy" id="599730"/>
    <lineage>
        <taxon>Eukaryota</taxon>
        <taxon>Fungi</taxon>
        <taxon>Dikarya</taxon>
        <taxon>Ascomycota</taxon>
        <taxon>Saccharomycotina</taxon>
        <taxon>Saccharomycetes</taxon>
        <taxon>Phaffomycetales</taxon>
        <taxon>Wickerhamomycetaceae</taxon>
        <taxon>Wickerhamomyces</taxon>
    </lineage>
</organism>